<keyword evidence="2 9" id="KW-0349">Heme</keyword>
<evidence type="ECO:0000313" key="13">
    <source>
        <dbReference type="Proteomes" id="UP000326924"/>
    </source>
</evidence>
<protein>
    <submittedName>
        <fullName evidence="12">Cytochrome P450</fullName>
    </submittedName>
</protein>
<dbReference type="EMBL" id="VXIS01000160">
    <property type="protein sequence ID" value="KAA8900014.1"/>
    <property type="molecule type" value="Genomic_DNA"/>
</dbReference>
<evidence type="ECO:0000256" key="8">
    <source>
        <dbReference type="ARBA" id="ARBA00023136"/>
    </source>
</evidence>
<comment type="similarity">
    <text evidence="10">Belongs to the cytochrome P450 family.</text>
</comment>
<dbReference type="PROSITE" id="PS00086">
    <property type="entry name" value="CYTOCHROME_P450"/>
    <property type="match status" value="1"/>
</dbReference>
<dbReference type="OrthoDB" id="1470350at2759"/>
<evidence type="ECO:0000313" key="12">
    <source>
        <dbReference type="EMBL" id="KAA8900014.1"/>
    </source>
</evidence>
<evidence type="ECO:0000256" key="2">
    <source>
        <dbReference type="ARBA" id="ARBA00022617"/>
    </source>
</evidence>
<comment type="subcellular location">
    <subcellularLocation>
        <location evidence="1">Membrane</location>
    </subcellularLocation>
</comment>
<reference evidence="12 13" key="1">
    <citation type="submission" date="2019-09" db="EMBL/GenBank/DDBJ databases">
        <title>Draft genome of the ectomycorrhizal ascomycete Sphaerosporella brunnea.</title>
        <authorList>
            <consortium name="DOE Joint Genome Institute"/>
            <person name="Benucci G.M."/>
            <person name="Marozzi G."/>
            <person name="Antonielli L."/>
            <person name="Sanchez S."/>
            <person name="Marco P."/>
            <person name="Wang X."/>
            <person name="Falini L.B."/>
            <person name="Barry K."/>
            <person name="Haridas S."/>
            <person name="Lipzen A."/>
            <person name="Labutti K."/>
            <person name="Grigoriev I.V."/>
            <person name="Murat C."/>
            <person name="Martin F."/>
            <person name="Albertini E."/>
            <person name="Donnini D."/>
            <person name="Bonito G."/>
        </authorList>
    </citation>
    <scope>NUCLEOTIDE SEQUENCE [LARGE SCALE GENOMIC DNA]</scope>
    <source>
        <strain evidence="12 13">Sb_GMNB300</strain>
    </source>
</reference>
<organism evidence="12 13">
    <name type="scientific">Sphaerosporella brunnea</name>
    <dbReference type="NCBI Taxonomy" id="1250544"/>
    <lineage>
        <taxon>Eukaryota</taxon>
        <taxon>Fungi</taxon>
        <taxon>Dikarya</taxon>
        <taxon>Ascomycota</taxon>
        <taxon>Pezizomycotina</taxon>
        <taxon>Pezizomycetes</taxon>
        <taxon>Pezizales</taxon>
        <taxon>Pyronemataceae</taxon>
        <taxon>Sphaerosporella</taxon>
    </lineage>
</organism>
<keyword evidence="4 9" id="KW-0479">Metal-binding</keyword>
<evidence type="ECO:0000256" key="11">
    <source>
        <dbReference type="SAM" id="Phobius"/>
    </source>
</evidence>
<keyword evidence="6 10" id="KW-0560">Oxidoreductase</keyword>
<dbReference type="GO" id="GO:0004497">
    <property type="term" value="F:monooxygenase activity"/>
    <property type="evidence" value="ECO:0007669"/>
    <property type="project" value="UniProtKB-KW"/>
</dbReference>
<dbReference type="InterPro" id="IPR036396">
    <property type="entry name" value="Cyt_P450_sf"/>
</dbReference>
<accession>A0A5J5EQ97</accession>
<dbReference type="PRINTS" id="PR00385">
    <property type="entry name" value="P450"/>
</dbReference>
<dbReference type="InterPro" id="IPR050665">
    <property type="entry name" value="Cytochrome_P450_Monooxygen"/>
</dbReference>
<keyword evidence="3 11" id="KW-0812">Transmembrane</keyword>
<dbReference type="GO" id="GO:0020037">
    <property type="term" value="F:heme binding"/>
    <property type="evidence" value="ECO:0007669"/>
    <property type="project" value="InterPro"/>
</dbReference>
<dbReference type="PANTHER" id="PTHR24282:SF211">
    <property type="entry name" value="CYTOCHROME P450-RELATED"/>
    <property type="match status" value="1"/>
</dbReference>
<dbReference type="InParanoid" id="A0A5J5EQ97"/>
<evidence type="ECO:0000256" key="10">
    <source>
        <dbReference type="RuleBase" id="RU000461"/>
    </source>
</evidence>
<sequence>MTMAAAYTPLVDSAHAHPYLTLVALLLAVHAAHSFISLLHNIRLARATGLPYLIYPYSFSNPLLVLLVSWPWVQNLIATILPQLGQDYIFQTMYSTHWRVQGRWNQRLGAVFLAVSPTRITAFVADAGAIREIMADRERFPKSLEQYQTLNMYGPNLVASEGEQWAHHKKFITSPFGERNYKLVWRVALQQARELLGTWNTDMPDVQNDLFRQALHTFSEAIYGIPMSFSTELREGEDSESLGFQKALTVITTNLLPHAISISVLPHWLRPKRHADAHTNFERFLKGMVQNADKGGSSLLSLLVDGEGLTDQEIMGNLFVFTVAGHETTAQSMYFAMVTMALMPEVQDWVREEVDRVLGAQESQRIEDWRYEDVFPKLGRVLFLMLETLRIYALIPYIPKSCTYPTTLTVGGKAHPLPPMDISLSTASLHLSPLYWGPTASSFDPTRWDASNTSSFLAKNRGAQGLQVAGLEFPNIHRPERGAFVAFSDGARGCIGRKFGQVLFVATITMVLRGWEVGIKCGEGETREMARERVRGVISRSSATVALGVREEVGLVLTRRGA</sequence>
<feature type="transmembrane region" description="Helical" evidence="11">
    <location>
        <begin position="52"/>
        <end position="73"/>
    </location>
</feature>
<dbReference type="InterPro" id="IPR017972">
    <property type="entry name" value="Cyt_P450_CS"/>
</dbReference>
<comment type="caution">
    <text evidence="12">The sequence shown here is derived from an EMBL/GenBank/DDBJ whole genome shotgun (WGS) entry which is preliminary data.</text>
</comment>
<dbReference type="GO" id="GO:0016705">
    <property type="term" value="F:oxidoreductase activity, acting on paired donors, with incorporation or reduction of molecular oxygen"/>
    <property type="evidence" value="ECO:0007669"/>
    <property type="project" value="InterPro"/>
</dbReference>
<keyword evidence="13" id="KW-1185">Reference proteome</keyword>
<dbReference type="Gene3D" id="1.10.630.10">
    <property type="entry name" value="Cytochrome P450"/>
    <property type="match status" value="1"/>
</dbReference>
<evidence type="ECO:0000256" key="9">
    <source>
        <dbReference type="PIRSR" id="PIRSR602401-1"/>
    </source>
</evidence>
<feature type="binding site" description="axial binding residue" evidence="9">
    <location>
        <position position="494"/>
    </location>
    <ligand>
        <name>heme</name>
        <dbReference type="ChEBI" id="CHEBI:30413"/>
    </ligand>
    <ligandPart>
        <name>Fe</name>
        <dbReference type="ChEBI" id="CHEBI:18248"/>
    </ligandPart>
</feature>
<evidence type="ECO:0000256" key="7">
    <source>
        <dbReference type="ARBA" id="ARBA00023004"/>
    </source>
</evidence>
<dbReference type="Proteomes" id="UP000326924">
    <property type="component" value="Unassembled WGS sequence"/>
</dbReference>
<comment type="cofactor">
    <cofactor evidence="9">
        <name>heme</name>
        <dbReference type="ChEBI" id="CHEBI:30413"/>
    </cofactor>
</comment>
<evidence type="ECO:0000256" key="6">
    <source>
        <dbReference type="ARBA" id="ARBA00023002"/>
    </source>
</evidence>
<dbReference type="GO" id="GO:0016020">
    <property type="term" value="C:membrane"/>
    <property type="evidence" value="ECO:0007669"/>
    <property type="project" value="UniProtKB-SubCell"/>
</dbReference>
<dbReference type="PANTHER" id="PTHR24282">
    <property type="entry name" value="CYTOCHROME P450 FAMILY MEMBER"/>
    <property type="match status" value="1"/>
</dbReference>
<keyword evidence="8 11" id="KW-0472">Membrane</keyword>
<keyword evidence="5 11" id="KW-1133">Transmembrane helix</keyword>
<evidence type="ECO:0000256" key="3">
    <source>
        <dbReference type="ARBA" id="ARBA00022692"/>
    </source>
</evidence>
<feature type="transmembrane region" description="Helical" evidence="11">
    <location>
        <begin position="20"/>
        <end position="40"/>
    </location>
</feature>
<dbReference type="InterPro" id="IPR002401">
    <property type="entry name" value="Cyt_P450_E_grp-I"/>
</dbReference>
<dbReference type="Pfam" id="PF00067">
    <property type="entry name" value="p450"/>
    <property type="match status" value="1"/>
</dbReference>
<evidence type="ECO:0000256" key="4">
    <source>
        <dbReference type="ARBA" id="ARBA00022723"/>
    </source>
</evidence>
<dbReference type="SUPFAM" id="SSF48264">
    <property type="entry name" value="Cytochrome P450"/>
    <property type="match status" value="1"/>
</dbReference>
<dbReference type="AlphaFoldDB" id="A0A5J5EQ97"/>
<keyword evidence="7 9" id="KW-0408">Iron</keyword>
<evidence type="ECO:0000256" key="1">
    <source>
        <dbReference type="ARBA" id="ARBA00004370"/>
    </source>
</evidence>
<name>A0A5J5EQ97_9PEZI</name>
<dbReference type="CDD" id="cd11070">
    <property type="entry name" value="CYP56-like"/>
    <property type="match status" value="1"/>
</dbReference>
<dbReference type="PRINTS" id="PR00463">
    <property type="entry name" value="EP450I"/>
</dbReference>
<proteinExistence type="inferred from homology"/>
<gene>
    <name evidence="12" type="ORF">FN846DRAFT_165127</name>
</gene>
<dbReference type="GO" id="GO:0005506">
    <property type="term" value="F:iron ion binding"/>
    <property type="evidence" value="ECO:0007669"/>
    <property type="project" value="InterPro"/>
</dbReference>
<evidence type="ECO:0000256" key="5">
    <source>
        <dbReference type="ARBA" id="ARBA00022989"/>
    </source>
</evidence>
<keyword evidence="10" id="KW-0503">Monooxygenase</keyword>
<dbReference type="InterPro" id="IPR001128">
    <property type="entry name" value="Cyt_P450"/>
</dbReference>